<evidence type="ECO:0000259" key="9">
    <source>
        <dbReference type="PROSITE" id="PS50188"/>
    </source>
</evidence>
<dbReference type="Pfam" id="PF13765">
    <property type="entry name" value="PRY"/>
    <property type="match status" value="1"/>
</dbReference>
<dbReference type="InterPro" id="IPR003877">
    <property type="entry name" value="SPRY_dom"/>
</dbReference>
<dbReference type="GeneID" id="103368821"/>
<keyword evidence="10" id="KW-1185">Reference proteome</keyword>
<dbReference type="Pfam" id="PF00622">
    <property type="entry name" value="SPRY"/>
    <property type="match status" value="1"/>
</dbReference>
<feature type="coiled-coil region" evidence="5">
    <location>
        <begin position="286"/>
        <end position="324"/>
    </location>
</feature>
<dbReference type="PANTHER" id="PTHR24103">
    <property type="entry name" value="E3 UBIQUITIN-PROTEIN LIGASE TRIM"/>
    <property type="match status" value="1"/>
</dbReference>
<dbReference type="SUPFAM" id="SSF57850">
    <property type="entry name" value="RING/U-box"/>
    <property type="match status" value="1"/>
</dbReference>
<dbReference type="SMART" id="SM00449">
    <property type="entry name" value="SPRY"/>
    <property type="match status" value="1"/>
</dbReference>
<evidence type="ECO:0000256" key="4">
    <source>
        <dbReference type="PROSITE-ProRule" id="PRU00024"/>
    </source>
</evidence>
<dbReference type="SMART" id="SM00184">
    <property type="entry name" value="RING"/>
    <property type="match status" value="1"/>
</dbReference>
<dbReference type="PROSITE" id="PS50188">
    <property type="entry name" value="B302_SPRY"/>
    <property type="match status" value="1"/>
</dbReference>
<dbReference type="InterPro" id="IPR013083">
    <property type="entry name" value="Znf_RING/FYVE/PHD"/>
</dbReference>
<keyword evidence="3" id="KW-0862">Zinc</keyword>
<keyword evidence="5" id="KW-0175">Coiled coil</keyword>
<reference evidence="11" key="1">
    <citation type="submission" date="2025-08" db="UniProtKB">
        <authorList>
            <consortium name="RefSeq"/>
        </authorList>
    </citation>
    <scope>IDENTIFICATION</scope>
</reference>
<dbReference type="InterPro" id="IPR058030">
    <property type="entry name" value="TRIM8/14/16/25/29/45/65_CC"/>
</dbReference>
<dbReference type="CDD" id="cd19769">
    <property type="entry name" value="Bbox2_TRIM16-like"/>
    <property type="match status" value="1"/>
</dbReference>
<feature type="region of interest" description="Disordered" evidence="6">
    <location>
        <begin position="139"/>
        <end position="175"/>
    </location>
</feature>
<feature type="domain" description="B box-type" evidence="8">
    <location>
        <begin position="180"/>
        <end position="217"/>
    </location>
</feature>
<dbReference type="InterPro" id="IPR003879">
    <property type="entry name" value="Butyrophylin_SPRY"/>
</dbReference>
<keyword evidence="1" id="KW-0479">Metal-binding</keyword>
<keyword evidence="2 4" id="KW-0863">Zinc-finger</keyword>
<dbReference type="GO" id="GO:0008270">
    <property type="term" value="F:zinc ion binding"/>
    <property type="evidence" value="ECO:0007669"/>
    <property type="project" value="UniProtKB-KW"/>
</dbReference>
<dbReference type="Gene3D" id="2.60.120.920">
    <property type="match status" value="1"/>
</dbReference>
<evidence type="ECO:0000256" key="1">
    <source>
        <dbReference type="ARBA" id="ARBA00022723"/>
    </source>
</evidence>
<sequence>MELPTGFLSEDQLTCSICLEVFNNPVSTPCGHSFCQSCISSYWDRGGSGSKYYQCPLCKESFRKRPELQINRTLKEITEQFKQMANASVLTDGRVGGVERSHHHHPALSPPPRAGEMPDTIFAEMMARFQQLPVVRMPHTTQPSDLHPQSHSQASDHHDPPPPYSPPHSDPSNSSPGLPLCPIHLNGLEFFCRTDNVCVCSICVETAEHRGHNVTSAKREWHIKKSQLGITEVELKDLIREGERKVEEIHNSIQEIKAAADRETCEAVGAFSKLISSVECCQADVLKVIEMNLQAAEQRAESLLRELEQEIAELKKRSTTLGQLAVSEDYIFFFKTFPALSTPPQVSNWSSVSVSSQLTSGEILRAVNQKLEPFQEELQKLPEICKQLMSDQSVPRPSQKVRRVQEYAENITLDPSTAHPRLIISRDGKQVHCGDRHRSLPDNPERFDRVVCVLANQGFNSGRHYWEVEVGGKTDWDLGVASSSVNRKGKITVSPANGYWFLSLRDRTDYAFRTEPSTNLTVNPRPSRIGIYVDFDKGLVSFYNVEARVLIYTFTDCFSDTIHPFFSPCTNKSGQNAAPLIIWPVTATE</sequence>
<dbReference type="Proteomes" id="UP000694891">
    <property type="component" value="Unplaced"/>
</dbReference>
<accession>A0A9Y4NE00</accession>
<dbReference type="Pfam" id="PF00643">
    <property type="entry name" value="zf-B_box"/>
    <property type="match status" value="1"/>
</dbReference>
<protein>
    <submittedName>
        <fullName evidence="11">Nuclear factor 7, brain-like</fullName>
    </submittedName>
</protein>
<evidence type="ECO:0000256" key="3">
    <source>
        <dbReference type="ARBA" id="ARBA00022833"/>
    </source>
</evidence>
<evidence type="ECO:0000256" key="6">
    <source>
        <dbReference type="SAM" id="MobiDB-lite"/>
    </source>
</evidence>
<evidence type="ECO:0000256" key="5">
    <source>
        <dbReference type="SAM" id="Coils"/>
    </source>
</evidence>
<organism evidence="10 11">
    <name type="scientific">Stegastes partitus</name>
    <name type="common">bicolor damselfish</name>
    <dbReference type="NCBI Taxonomy" id="144197"/>
    <lineage>
        <taxon>Eukaryota</taxon>
        <taxon>Metazoa</taxon>
        <taxon>Chordata</taxon>
        <taxon>Craniata</taxon>
        <taxon>Vertebrata</taxon>
        <taxon>Euteleostomi</taxon>
        <taxon>Actinopterygii</taxon>
        <taxon>Neopterygii</taxon>
        <taxon>Teleostei</taxon>
        <taxon>Neoteleostei</taxon>
        <taxon>Acanthomorphata</taxon>
        <taxon>Ovalentaria</taxon>
        <taxon>Pomacentridae</taxon>
        <taxon>Stegastes</taxon>
    </lineage>
</organism>
<dbReference type="PRINTS" id="PR01407">
    <property type="entry name" value="BUTYPHLNCDUF"/>
</dbReference>
<feature type="compositionally biased region" description="Polar residues" evidence="6">
    <location>
        <begin position="139"/>
        <end position="153"/>
    </location>
</feature>
<evidence type="ECO:0000259" key="7">
    <source>
        <dbReference type="PROSITE" id="PS50089"/>
    </source>
</evidence>
<dbReference type="InterPro" id="IPR001841">
    <property type="entry name" value="Znf_RING"/>
</dbReference>
<dbReference type="InterPro" id="IPR001870">
    <property type="entry name" value="B30.2/SPRY"/>
</dbReference>
<dbReference type="Pfam" id="PF13445">
    <property type="entry name" value="zf-RING_UBOX"/>
    <property type="match status" value="1"/>
</dbReference>
<evidence type="ECO:0000256" key="2">
    <source>
        <dbReference type="ARBA" id="ARBA00022771"/>
    </source>
</evidence>
<dbReference type="Gene3D" id="3.30.160.60">
    <property type="entry name" value="Classic Zinc Finger"/>
    <property type="match status" value="1"/>
</dbReference>
<dbReference type="InterPro" id="IPR050143">
    <property type="entry name" value="TRIM/RBCC"/>
</dbReference>
<dbReference type="RefSeq" id="XP_008295534.1">
    <property type="nucleotide sequence ID" value="XM_008297312.1"/>
</dbReference>
<proteinExistence type="predicted"/>
<dbReference type="InterPro" id="IPR043136">
    <property type="entry name" value="B30.2/SPRY_sf"/>
</dbReference>
<dbReference type="InterPro" id="IPR017907">
    <property type="entry name" value="Znf_RING_CS"/>
</dbReference>
<dbReference type="SUPFAM" id="SSF49899">
    <property type="entry name" value="Concanavalin A-like lectins/glucanases"/>
    <property type="match status" value="1"/>
</dbReference>
<dbReference type="InterPro" id="IPR027370">
    <property type="entry name" value="Znf-RING_euk"/>
</dbReference>
<dbReference type="InterPro" id="IPR013320">
    <property type="entry name" value="ConA-like_dom_sf"/>
</dbReference>
<dbReference type="SUPFAM" id="SSF57845">
    <property type="entry name" value="B-box zinc-binding domain"/>
    <property type="match status" value="1"/>
</dbReference>
<dbReference type="Gene3D" id="3.30.40.10">
    <property type="entry name" value="Zinc/RING finger domain, C3HC4 (zinc finger)"/>
    <property type="match status" value="1"/>
</dbReference>
<name>A0A9Y4NE00_9TELE</name>
<dbReference type="FunFam" id="2.60.120.920:FF:000004">
    <property type="entry name" value="Butyrophilin subfamily 1 member A1"/>
    <property type="match status" value="1"/>
</dbReference>
<dbReference type="SMART" id="SM00336">
    <property type="entry name" value="BBOX"/>
    <property type="match status" value="1"/>
</dbReference>
<evidence type="ECO:0000313" key="11">
    <source>
        <dbReference type="RefSeq" id="XP_008295534.1"/>
    </source>
</evidence>
<gene>
    <name evidence="11" type="primary">LOC103368821</name>
</gene>
<dbReference type="InterPro" id="IPR000315">
    <property type="entry name" value="Znf_B-box"/>
</dbReference>
<dbReference type="CDD" id="cd13733">
    <property type="entry name" value="SPRY_PRY_C-I_1"/>
    <property type="match status" value="1"/>
</dbReference>
<dbReference type="Pfam" id="PF25600">
    <property type="entry name" value="TRIM_CC"/>
    <property type="match status" value="1"/>
</dbReference>
<dbReference type="PROSITE" id="PS50119">
    <property type="entry name" value="ZF_BBOX"/>
    <property type="match status" value="1"/>
</dbReference>
<feature type="domain" description="RING-type" evidence="7">
    <location>
        <begin position="15"/>
        <end position="59"/>
    </location>
</feature>
<dbReference type="SMART" id="SM00589">
    <property type="entry name" value="PRY"/>
    <property type="match status" value="1"/>
</dbReference>
<dbReference type="InterPro" id="IPR006574">
    <property type="entry name" value="PRY"/>
</dbReference>
<evidence type="ECO:0000259" key="8">
    <source>
        <dbReference type="PROSITE" id="PS50119"/>
    </source>
</evidence>
<dbReference type="AlphaFoldDB" id="A0A9Y4NE00"/>
<dbReference type="PROSITE" id="PS00518">
    <property type="entry name" value="ZF_RING_1"/>
    <property type="match status" value="1"/>
</dbReference>
<evidence type="ECO:0000313" key="10">
    <source>
        <dbReference type="Proteomes" id="UP000694891"/>
    </source>
</evidence>
<feature type="region of interest" description="Disordered" evidence="6">
    <location>
        <begin position="96"/>
        <end position="117"/>
    </location>
</feature>
<dbReference type="PROSITE" id="PS50089">
    <property type="entry name" value="ZF_RING_2"/>
    <property type="match status" value="1"/>
</dbReference>
<feature type="domain" description="B30.2/SPRY" evidence="9">
    <location>
        <begin position="390"/>
        <end position="587"/>
    </location>
</feature>